<reference evidence="6 7" key="1">
    <citation type="submission" date="2017-01" db="EMBL/GenBank/DDBJ databases">
        <title>Genome sequence of Rhodoferax antarcticus ANT.BR, a psychrophilic purple nonsulfur bacterium from an Antarctic microbial mat.</title>
        <authorList>
            <person name="Baker J."/>
            <person name="Riester C."/>
            <person name="Skinner B."/>
            <person name="Newell A."/>
            <person name="Swingley W."/>
            <person name="Madigan M."/>
            <person name="Jung D."/>
            <person name="Asao M."/>
            <person name="Chen M."/>
            <person name="Loughlin P."/>
            <person name="Pan H."/>
            <person name="Lin S."/>
            <person name="Li N."/>
            <person name="Shaw J."/>
            <person name="Prado M."/>
            <person name="Sherman C."/>
            <person name="Li X."/>
            <person name="Tang J."/>
            <person name="Blankenship R."/>
            <person name="Zhao T."/>
            <person name="Touchman J."/>
            <person name="Sattley M."/>
        </authorList>
    </citation>
    <scope>NUCLEOTIDE SEQUENCE [LARGE SCALE GENOMIC DNA]</scope>
    <source>
        <strain evidence="6 7">ANT.BR</strain>
    </source>
</reference>
<protein>
    <submittedName>
        <fullName evidence="6">Flagellar hook-associated protein 3</fullName>
    </submittedName>
</protein>
<feature type="domain" description="Flagellin N-terminal" evidence="5">
    <location>
        <begin position="15"/>
        <end position="143"/>
    </location>
</feature>
<dbReference type="PRINTS" id="PR00207">
    <property type="entry name" value="FLAGELLIN"/>
</dbReference>
<name>A0A1Q8YG95_9BURK</name>
<dbReference type="SUPFAM" id="SSF64518">
    <property type="entry name" value="Phase 1 flagellin"/>
    <property type="match status" value="1"/>
</dbReference>
<proteinExistence type="inferred from homology"/>
<dbReference type="EMBL" id="MSYM01000011">
    <property type="protein sequence ID" value="OLP07074.1"/>
    <property type="molecule type" value="Genomic_DNA"/>
</dbReference>
<comment type="subcellular location">
    <subcellularLocation>
        <location evidence="1">Bacterial flagellum</location>
    </subcellularLocation>
    <subcellularLocation>
        <location evidence="2">Secreted</location>
    </subcellularLocation>
</comment>
<keyword evidence="6" id="KW-0966">Cell projection</keyword>
<dbReference type="GO" id="GO:0009424">
    <property type="term" value="C:bacterial-type flagellum hook"/>
    <property type="evidence" value="ECO:0007669"/>
    <property type="project" value="InterPro"/>
</dbReference>
<accession>A0A1Q8YG95</accession>
<evidence type="ECO:0000256" key="4">
    <source>
        <dbReference type="ARBA" id="ARBA00023143"/>
    </source>
</evidence>
<organism evidence="6 7">
    <name type="scientific">Rhodoferax antarcticus ANT.BR</name>
    <dbReference type="NCBI Taxonomy" id="1111071"/>
    <lineage>
        <taxon>Bacteria</taxon>
        <taxon>Pseudomonadati</taxon>
        <taxon>Pseudomonadota</taxon>
        <taxon>Betaproteobacteria</taxon>
        <taxon>Burkholderiales</taxon>
        <taxon>Comamonadaceae</taxon>
        <taxon>Rhodoferax</taxon>
    </lineage>
</organism>
<dbReference type="GO" id="GO:0005198">
    <property type="term" value="F:structural molecule activity"/>
    <property type="evidence" value="ECO:0007669"/>
    <property type="project" value="InterPro"/>
</dbReference>
<dbReference type="PANTHER" id="PTHR42792">
    <property type="entry name" value="FLAGELLIN"/>
    <property type="match status" value="1"/>
</dbReference>
<dbReference type="AlphaFoldDB" id="A0A1Q8YG95"/>
<sequence length="436" mass="45614">MSTLLNRIGSANTYDSAIRNIAARQSALSNLQENLTSGKRVVRPSDDPTAAANAERALNRLSRIATDQRALDAQSNAIRQAESTLGTVVDVLQKFRELTVSAGNGINSAFERKSIAMEMQGLRDQIFSLANTTDTNGLPLFSALGSALQPFVGPVSTAPDYSFKGLPGQAASNDVSIPFTVDGDAAFMLQTSRDGVFNVQLGIGTSTLKTDAVVVKDPAQLTPGSSYAISNISPPVVDPIAGTSYVTYDVKETLANGLPGATLPTQRGPDYPSIGGTIAINISNVATPVPPLPAAPLTTPGLSFNIIGTPVAGDSIKVTPSPSLFSVLDNAIRDIGSASSSNSASQAVSQALHNIDIGMSRVSAVRGQAGDLLNRADRIASNQQGRSIQLEADRSNAEDLDVIKGISDFNNQQTGYSAALQTYAKVQQLSLFNYIS</sequence>
<dbReference type="GO" id="GO:0071973">
    <property type="term" value="P:bacterial-type flagellum-dependent cell motility"/>
    <property type="evidence" value="ECO:0007669"/>
    <property type="project" value="InterPro"/>
</dbReference>
<dbReference type="Pfam" id="PF00669">
    <property type="entry name" value="Flagellin_N"/>
    <property type="match status" value="1"/>
</dbReference>
<keyword evidence="7" id="KW-1185">Reference proteome</keyword>
<evidence type="ECO:0000313" key="6">
    <source>
        <dbReference type="EMBL" id="OLP07074.1"/>
    </source>
</evidence>
<dbReference type="STRING" id="81479.RA876_03470"/>
<dbReference type="Gene3D" id="1.20.1330.10">
    <property type="entry name" value="f41 fragment of flagellin, N-terminal domain"/>
    <property type="match status" value="2"/>
</dbReference>
<evidence type="ECO:0000256" key="3">
    <source>
        <dbReference type="ARBA" id="ARBA00005709"/>
    </source>
</evidence>
<keyword evidence="6" id="KW-0969">Cilium</keyword>
<evidence type="ECO:0000256" key="2">
    <source>
        <dbReference type="ARBA" id="ARBA00004613"/>
    </source>
</evidence>
<evidence type="ECO:0000313" key="7">
    <source>
        <dbReference type="Proteomes" id="UP000185911"/>
    </source>
</evidence>
<evidence type="ECO:0000259" key="5">
    <source>
        <dbReference type="Pfam" id="PF00669"/>
    </source>
</evidence>
<keyword evidence="4" id="KW-0975">Bacterial flagellum</keyword>
<dbReference type="GO" id="GO:0005576">
    <property type="term" value="C:extracellular region"/>
    <property type="evidence" value="ECO:0007669"/>
    <property type="project" value="UniProtKB-SubCell"/>
</dbReference>
<gene>
    <name evidence="6" type="primary">flgL</name>
    <name evidence="6" type="ORF">BLL52_1825</name>
</gene>
<comment type="caution">
    <text evidence="6">The sequence shown here is derived from an EMBL/GenBank/DDBJ whole genome shotgun (WGS) entry which is preliminary data.</text>
</comment>
<dbReference type="InterPro" id="IPR001029">
    <property type="entry name" value="Flagellin_N"/>
</dbReference>
<comment type="similarity">
    <text evidence="3">Belongs to the bacterial flagellin family.</text>
</comment>
<dbReference type="InterPro" id="IPR013384">
    <property type="entry name" value="Flagell_FlgL"/>
</dbReference>
<dbReference type="InterPro" id="IPR001492">
    <property type="entry name" value="Flagellin"/>
</dbReference>
<dbReference type="NCBIfam" id="TIGR02550">
    <property type="entry name" value="flagell_flgL"/>
    <property type="match status" value="1"/>
</dbReference>
<dbReference type="PANTHER" id="PTHR42792:SF1">
    <property type="entry name" value="FLAGELLAR HOOK-ASSOCIATED PROTEIN 3"/>
    <property type="match status" value="1"/>
</dbReference>
<keyword evidence="6" id="KW-0282">Flagellum</keyword>
<evidence type="ECO:0000256" key="1">
    <source>
        <dbReference type="ARBA" id="ARBA00004365"/>
    </source>
</evidence>
<dbReference type="Proteomes" id="UP000185911">
    <property type="component" value="Unassembled WGS sequence"/>
</dbReference>
<dbReference type="RefSeq" id="WP_075586188.1">
    <property type="nucleotide sequence ID" value="NZ_MSYM01000011.1"/>
</dbReference>